<dbReference type="CDD" id="cd02860">
    <property type="entry name" value="E_set_Pullulanase"/>
    <property type="match status" value="1"/>
</dbReference>
<gene>
    <name evidence="5" type="ORF">SAMN05421546_1909</name>
</gene>
<dbReference type="InterPro" id="IPR024561">
    <property type="entry name" value="Pullul_strch_C"/>
</dbReference>
<dbReference type="InterPro" id="IPR017853">
    <property type="entry name" value="GH"/>
</dbReference>
<dbReference type="PANTHER" id="PTHR43002">
    <property type="entry name" value="GLYCOGEN DEBRANCHING ENZYME"/>
    <property type="match status" value="1"/>
</dbReference>
<keyword evidence="3" id="KW-0732">Signal</keyword>
<reference evidence="6" key="1">
    <citation type="submission" date="2017-01" db="EMBL/GenBank/DDBJ databases">
        <authorList>
            <person name="Varghese N."/>
            <person name="Submissions S."/>
        </authorList>
    </citation>
    <scope>NUCLEOTIDE SEQUENCE [LARGE SCALE GENOMIC DNA]</scope>
    <source>
        <strain evidence="6">UM1</strain>
    </source>
</reference>
<dbReference type="EMBL" id="FTLW01000004">
    <property type="protein sequence ID" value="SIQ82583.1"/>
    <property type="molecule type" value="Genomic_DNA"/>
</dbReference>
<dbReference type="Pfam" id="PF11852">
    <property type="entry name" value="Pullul_strch_C"/>
    <property type="match status" value="1"/>
</dbReference>
<dbReference type="InterPro" id="IPR013783">
    <property type="entry name" value="Ig-like_fold"/>
</dbReference>
<dbReference type="SMART" id="SM00642">
    <property type="entry name" value="Aamy"/>
    <property type="match status" value="1"/>
</dbReference>
<dbReference type="Pfam" id="PF02922">
    <property type="entry name" value="CBM_48"/>
    <property type="match status" value="1"/>
</dbReference>
<proteinExistence type="inferred from homology"/>
<dbReference type="InterPro" id="IPR013780">
    <property type="entry name" value="Glyco_hydro_b"/>
</dbReference>
<dbReference type="GO" id="GO:0005975">
    <property type="term" value="P:carbohydrate metabolic process"/>
    <property type="evidence" value="ECO:0007669"/>
    <property type="project" value="InterPro"/>
</dbReference>
<feature type="domain" description="Glycosyl hydrolase family 13 catalytic" evidence="4">
    <location>
        <begin position="381"/>
        <end position="735"/>
    </location>
</feature>
<keyword evidence="2" id="KW-0326">Glycosidase</keyword>
<dbReference type="Gene3D" id="3.20.20.80">
    <property type="entry name" value="Glycosidases"/>
    <property type="match status" value="1"/>
</dbReference>
<dbReference type="SUPFAM" id="SSF81296">
    <property type="entry name" value="E set domains"/>
    <property type="match status" value="2"/>
</dbReference>
<dbReference type="GO" id="GO:0004553">
    <property type="term" value="F:hydrolase activity, hydrolyzing O-glycosyl compounds"/>
    <property type="evidence" value="ECO:0007669"/>
    <property type="project" value="InterPro"/>
</dbReference>
<dbReference type="CDD" id="cd11341">
    <property type="entry name" value="AmyAc_Pullulanase_LD-like"/>
    <property type="match status" value="1"/>
</dbReference>
<comment type="similarity">
    <text evidence="1">Belongs to the glycosyl hydrolase 13 family.</text>
</comment>
<name>A0A1N6VXI2_9GAMM</name>
<organism evidence="5 6">
    <name type="scientific">Solilutibacter tolerans</name>
    <dbReference type="NCBI Taxonomy" id="1604334"/>
    <lineage>
        <taxon>Bacteria</taxon>
        <taxon>Pseudomonadati</taxon>
        <taxon>Pseudomonadota</taxon>
        <taxon>Gammaproteobacteria</taxon>
        <taxon>Lysobacterales</taxon>
        <taxon>Lysobacteraceae</taxon>
        <taxon>Solilutibacter</taxon>
    </lineage>
</organism>
<evidence type="ECO:0000313" key="6">
    <source>
        <dbReference type="Proteomes" id="UP000241788"/>
    </source>
</evidence>
<dbReference type="InterPro" id="IPR004193">
    <property type="entry name" value="Glyco_hydro_13_N"/>
</dbReference>
<dbReference type="SUPFAM" id="SSF51445">
    <property type="entry name" value="(Trans)glycosidases"/>
    <property type="match status" value="1"/>
</dbReference>
<dbReference type="Gene3D" id="2.60.40.1180">
    <property type="entry name" value="Golgi alpha-mannosidase II"/>
    <property type="match status" value="1"/>
</dbReference>
<dbReference type="Gene3D" id="2.60.40.1130">
    <property type="entry name" value="Rab geranylgeranyltransferase alpha-subunit, insert domain"/>
    <property type="match status" value="1"/>
</dbReference>
<evidence type="ECO:0000256" key="2">
    <source>
        <dbReference type="ARBA" id="ARBA00023295"/>
    </source>
</evidence>
<keyword evidence="6" id="KW-1185">Reference proteome</keyword>
<dbReference type="AlphaFoldDB" id="A0A1N6VXI2"/>
<evidence type="ECO:0000259" key="4">
    <source>
        <dbReference type="SMART" id="SM00642"/>
    </source>
</evidence>
<accession>A0A1N6VXI2</accession>
<sequence>MSLALCLASLLPAMASAANTAACNGEDTVSLSTDASGVRETRAYWLDGRHLRWPGKPATGHYRLLASAQGGLRAALGDRPAAPDLQVIALATGEADDATRSRFAFTGEGVGLQLRGDVDVRMLLRGQVLLAQLDTRGRVIDATYLQHPGALDDLYASADDGRDLGAWQASPGQAEWRLWAPTAQNATLCVYDGAGQGSALPMQREDDSGAWTASLPGRQQGRVYAYEVDVFVPGTGGVRNRVSDPYSTSVTANGVRSVLLDLQDPATQPEGWAASAQTRPAALEHQTDMVIYELHVRDFSIGDMTVPVNERGKYLAFTHQDSAGMRHLTALRKAGMTDIHLLPVFDIATVPEVGCITPEIPTAAPDSDAQQAAVMAVAARDCFNWGYDPLHYGAPEGSYASDATDPVKRVRELRAAVQGLHRAGLRVGMDVVYNHMSASGQAPHAVLDRLVPGYYQRLDEAGKVTTSTCCANTATEHRMMARLMRDTLVRWVRDYRIDSFRFDLMGHQPLEAMLRSREEVERVAGRRIPFIGEGWNFGEIADGKRFVQAAQLPLAGSGIASFSDRMRDAARGGGCCDSGEALLARQGWLTGMVGAPNGRGELPAREAQMQAADMIRIGLAGTLRDYRMQTSDGQVTPLSAIDYAGGPAGYTRQPGEVVNYVENHDNPTLFDVGVMKMPLATSASERARMQLLGAALVAFSQGVAYYHGGIDVLRSKSLDRNSFDSGDWFNRLDWRYRDNGFAAGLPPPQDNGKDWALLKPLLQAEGIKPSASDITFMRDAFLDLTQIRASTPLFRLHDAEAVQRRLRFENTGPGQDPAVIVGHLDGRGLSDAGFEQVLYFLNTSADARVMNLPEQDDKRWRLHPVQAAAAAADARVRNEARHRGGVFNIPGRSAVVFVIPSKETGR</sequence>
<dbReference type="InterPro" id="IPR006047">
    <property type="entry name" value="GH13_cat_dom"/>
</dbReference>
<dbReference type="Gene3D" id="2.60.40.10">
    <property type="entry name" value="Immunoglobulins"/>
    <property type="match status" value="1"/>
</dbReference>
<feature type="signal peptide" evidence="3">
    <location>
        <begin position="1"/>
        <end position="17"/>
    </location>
</feature>
<dbReference type="SUPFAM" id="SSF51011">
    <property type="entry name" value="Glycosyl hydrolase domain"/>
    <property type="match status" value="1"/>
</dbReference>
<evidence type="ECO:0000256" key="3">
    <source>
        <dbReference type="SAM" id="SignalP"/>
    </source>
</evidence>
<evidence type="ECO:0000313" key="5">
    <source>
        <dbReference type="EMBL" id="SIQ82583.1"/>
    </source>
</evidence>
<feature type="chain" id="PRO_5012342514" evidence="3">
    <location>
        <begin position="18"/>
        <end position="906"/>
    </location>
</feature>
<protein>
    <submittedName>
        <fullName evidence="5">Alpha-1,6-glucosidases, pullulanase-type</fullName>
    </submittedName>
</protein>
<dbReference type="InterPro" id="IPR014756">
    <property type="entry name" value="Ig_E-set"/>
</dbReference>
<dbReference type="STRING" id="1604334.SAMN05421546_1909"/>
<dbReference type="Pfam" id="PF17967">
    <property type="entry name" value="Pullulanase_N2"/>
    <property type="match status" value="1"/>
</dbReference>
<evidence type="ECO:0000256" key="1">
    <source>
        <dbReference type="ARBA" id="ARBA00008061"/>
    </source>
</evidence>
<dbReference type="InterPro" id="IPR040671">
    <property type="entry name" value="Pullulanase_N2"/>
</dbReference>
<dbReference type="Proteomes" id="UP000241788">
    <property type="component" value="Unassembled WGS sequence"/>
</dbReference>
<keyword evidence="2" id="KW-0378">Hydrolase</keyword>